<dbReference type="EMBL" id="BAEO01000060">
    <property type="protein sequence ID" value="GAC21164.1"/>
    <property type="molecule type" value="Genomic_DNA"/>
</dbReference>
<gene>
    <name evidence="1" type="ORF">GARC_4222</name>
</gene>
<name>K6XKH1_9ALTE</name>
<protein>
    <submittedName>
        <fullName evidence="1">Uncharacterized protein</fullName>
    </submittedName>
</protein>
<proteinExistence type="predicted"/>
<comment type="caution">
    <text evidence="1">The sequence shown here is derived from an EMBL/GenBank/DDBJ whole genome shotgun (WGS) entry which is preliminary data.</text>
</comment>
<evidence type="ECO:0000313" key="1">
    <source>
        <dbReference type="EMBL" id="GAC21164.1"/>
    </source>
</evidence>
<reference evidence="1 2" key="1">
    <citation type="journal article" date="2017" name="Antonie Van Leeuwenhoek">
        <title>Rhizobium rhizosphaerae sp. nov., a novel species isolated from rice rhizosphere.</title>
        <authorList>
            <person name="Zhao J.J."/>
            <person name="Zhang J."/>
            <person name="Zhang R.J."/>
            <person name="Zhang C.W."/>
            <person name="Yin H.Q."/>
            <person name="Zhang X.X."/>
        </authorList>
    </citation>
    <scope>NUCLEOTIDE SEQUENCE [LARGE SCALE GENOMIC DNA]</scope>
    <source>
        <strain evidence="1 2">BSs20135</strain>
    </source>
</reference>
<organism evidence="1 2">
    <name type="scientific">Paraglaciecola arctica BSs20135</name>
    <dbReference type="NCBI Taxonomy" id="493475"/>
    <lineage>
        <taxon>Bacteria</taxon>
        <taxon>Pseudomonadati</taxon>
        <taxon>Pseudomonadota</taxon>
        <taxon>Gammaproteobacteria</taxon>
        <taxon>Alteromonadales</taxon>
        <taxon>Alteromonadaceae</taxon>
        <taxon>Paraglaciecola</taxon>
    </lineage>
</organism>
<dbReference type="Proteomes" id="UP000006327">
    <property type="component" value="Unassembled WGS sequence"/>
</dbReference>
<dbReference type="STRING" id="493475.GARC_4222"/>
<keyword evidence="2" id="KW-1185">Reference proteome</keyword>
<evidence type="ECO:0000313" key="2">
    <source>
        <dbReference type="Proteomes" id="UP000006327"/>
    </source>
</evidence>
<dbReference type="AlphaFoldDB" id="K6XKH1"/>
<sequence>MIFDDQTKAYICRDFWISQKIDTYFLLLKQKVSRTEGDQCEKVMDATKHNPSF</sequence>
<accession>K6XKH1</accession>